<dbReference type="EMBL" id="AP022213">
    <property type="protein sequence ID" value="BBT15129.1"/>
    <property type="molecule type" value="Genomic_DNA"/>
</dbReference>
<organism evidence="1 2">
    <name type="scientific">Metapseudomonas otitidis</name>
    <dbReference type="NCBI Taxonomy" id="319939"/>
    <lineage>
        <taxon>Bacteria</taxon>
        <taxon>Pseudomonadati</taxon>
        <taxon>Pseudomonadota</taxon>
        <taxon>Gammaproteobacteria</taxon>
        <taxon>Pseudomonadales</taxon>
        <taxon>Pseudomonadaceae</taxon>
        <taxon>Metapseudomonas</taxon>
    </lineage>
</organism>
<sequence length="118" mass="12947">MNALTQAPERCPLDPARGRDFPRWWQRAAQLVELPLGQRDLDVSGTGLAPLLKRLQALDTPRRALLLTMACLANPQRAEWLQAEVGLHVGQLTATDLGAEVFQVLVGLLATFHTTPSN</sequence>
<dbReference type="RefSeq" id="WP_182851900.1">
    <property type="nucleotide sequence ID" value="NZ_AP022213.1"/>
</dbReference>
<evidence type="ECO:0000313" key="2">
    <source>
        <dbReference type="Proteomes" id="UP000515591"/>
    </source>
</evidence>
<accession>A0A6S5RRH8</accession>
<protein>
    <submittedName>
        <fullName evidence="1">Uncharacterized protein</fullName>
    </submittedName>
</protein>
<gene>
    <name evidence="1" type="ORF">WP8S17C03_11780</name>
</gene>
<evidence type="ECO:0000313" key="1">
    <source>
        <dbReference type="EMBL" id="BBT15129.1"/>
    </source>
</evidence>
<dbReference type="Proteomes" id="UP000515591">
    <property type="component" value="Chromosome"/>
</dbReference>
<reference evidence="1 2" key="1">
    <citation type="submission" date="2019-12" db="EMBL/GenBank/DDBJ databases">
        <title>complete genome sequences of Pseudomonas otitidis str. WP8-S17-CRE-03 isolated from wastewater treatment plant effluent.</title>
        <authorList>
            <person name="Sekizuka T."/>
            <person name="Itokawa K."/>
            <person name="Yatsu K."/>
            <person name="Inamine Y."/>
            <person name="Kuroda M."/>
        </authorList>
    </citation>
    <scope>NUCLEOTIDE SEQUENCE [LARGE SCALE GENOMIC DNA]</scope>
    <source>
        <strain evidence="1 2">WP8-S17-CRE-03</strain>
    </source>
</reference>
<proteinExistence type="predicted"/>
<name>A0A6S5RRH8_9GAMM</name>
<dbReference type="AlphaFoldDB" id="A0A6S5RRH8"/>